<evidence type="ECO:0000313" key="5">
    <source>
        <dbReference type="Proteomes" id="UP000321393"/>
    </source>
</evidence>
<evidence type="ECO:0000313" key="6">
    <source>
        <dbReference type="Proteomes" id="UP000321947"/>
    </source>
</evidence>
<dbReference type="AlphaFoldDB" id="A0A5A7UI60"/>
<keyword evidence="1" id="KW-0472">Membrane</keyword>
<sequence length="309" mass="35035">MPRKISADHRRSLSFNIRMDEDTARFYRQKAKEDGITVVEYLRQTLVQGCRKRHRESKAAEKKLGVAKKEEGGSTNHFSRGPELWTHQARLLMGALRTVLLTSLLVGLIVRVACFWLSTTADSKAKQLEVSRVATLTEEIASDGWRKLRNGALFGVLSAIGLVFLALLYGWSYGREGMQDHQLRGARLVTGKALARLIKRRGEASPYEIAGVPMRMKSETLHPLFAGAQGRGKSQQFFALMQEVRARGKRMVVYEKTGEFTQAFYREGKDILMNPLDARSPFWNIWASISKDYHFDNMAKGLIPDQQEL</sequence>
<accession>A0A5A7UI60</accession>
<dbReference type="InterPro" id="IPR019476">
    <property type="entry name" value="T4SS_TraD_DNA-bd"/>
</dbReference>
<evidence type="ECO:0000259" key="2">
    <source>
        <dbReference type="Pfam" id="PF10412"/>
    </source>
</evidence>
<dbReference type="SUPFAM" id="SSF52540">
    <property type="entry name" value="P-loop containing nucleoside triphosphate hydrolases"/>
    <property type="match status" value="1"/>
</dbReference>
<feature type="transmembrane region" description="Helical" evidence="1">
    <location>
        <begin position="98"/>
        <end position="118"/>
    </location>
</feature>
<feature type="transmembrane region" description="Helical" evidence="1">
    <location>
        <begin position="152"/>
        <end position="171"/>
    </location>
</feature>
<evidence type="ECO:0000313" key="4">
    <source>
        <dbReference type="EMBL" id="TYK19877.1"/>
    </source>
</evidence>
<dbReference type="Proteomes" id="UP000321947">
    <property type="component" value="Unassembled WGS sequence"/>
</dbReference>
<comment type="caution">
    <text evidence="3">The sequence shown here is derived from an EMBL/GenBank/DDBJ whole genome shotgun (WGS) entry which is preliminary data.</text>
</comment>
<dbReference type="EMBL" id="SSTE01009893">
    <property type="protein sequence ID" value="KAA0053159.1"/>
    <property type="molecule type" value="Genomic_DNA"/>
</dbReference>
<reference evidence="5 6" key="1">
    <citation type="submission" date="2019-08" db="EMBL/GenBank/DDBJ databases">
        <title>Draft genome sequences of two oriental melons (Cucumis melo L. var makuwa).</title>
        <authorList>
            <person name="Kwon S.-Y."/>
        </authorList>
    </citation>
    <scope>NUCLEOTIDE SEQUENCE [LARGE SCALE GENOMIC DNA]</scope>
    <source>
        <strain evidence="6">cv. Chang Bougi</strain>
        <strain evidence="5">cv. SW 3</strain>
        <tissue evidence="3">Leaf</tissue>
    </source>
</reference>
<name>A0A5A7UI60_CUCMM</name>
<dbReference type="EMBL" id="SSTD01006478">
    <property type="protein sequence ID" value="TYK19877.1"/>
    <property type="molecule type" value="Genomic_DNA"/>
</dbReference>
<dbReference type="Pfam" id="PF10412">
    <property type="entry name" value="TrwB_AAD_bind"/>
    <property type="match status" value="1"/>
</dbReference>
<evidence type="ECO:0000256" key="1">
    <source>
        <dbReference type="SAM" id="Phobius"/>
    </source>
</evidence>
<dbReference type="Gene3D" id="3.40.50.300">
    <property type="entry name" value="P-loop containing nucleotide triphosphate hydrolases"/>
    <property type="match status" value="1"/>
</dbReference>
<evidence type="ECO:0000313" key="3">
    <source>
        <dbReference type="EMBL" id="KAA0053159.1"/>
    </source>
</evidence>
<gene>
    <name evidence="4" type="ORF">E5676_scaffold81624G00020</name>
    <name evidence="3" type="ORF">E6C27_scaffold49102G00140</name>
</gene>
<keyword evidence="1" id="KW-0812">Transmembrane</keyword>
<organism evidence="3 5">
    <name type="scientific">Cucumis melo var. makuwa</name>
    <name type="common">Oriental melon</name>
    <dbReference type="NCBI Taxonomy" id="1194695"/>
    <lineage>
        <taxon>Eukaryota</taxon>
        <taxon>Viridiplantae</taxon>
        <taxon>Streptophyta</taxon>
        <taxon>Embryophyta</taxon>
        <taxon>Tracheophyta</taxon>
        <taxon>Spermatophyta</taxon>
        <taxon>Magnoliopsida</taxon>
        <taxon>eudicotyledons</taxon>
        <taxon>Gunneridae</taxon>
        <taxon>Pentapetalae</taxon>
        <taxon>rosids</taxon>
        <taxon>fabids</taxon>
        <taxon>Cucurbitales</taxon>
        <taxon>Cucurbitaceae</taxon>
        <taxon>Benincaseae</taxon>
        <taxon>Cucumis</taxon>
    </lineage>
</organism>
<proteinExistence type="predicted"/>
<feature type="domain" description="Type IV secretion system coupling protein TraD DNA-binding" evidence="2">
    <location>
        <begin position="207"/>
        <end position="306"/>
    </location>
</feature>
<dbReference type="Proteomes" id="UP000321393">
    <property type="component" value="Unassembled WGS sequence"/>
</dbReference>
<protein>
    <submittedName>
        <fullName evidence="3">Type VI secretion protein</fullName>
    </submittedName>
</protein>
<dbReference type="InterPro" id="IPR027417">
    <property type="entry name" value="P-loop_NTPase"/>
</dbReference>
<dbReference type="OrthoDB" id="10462992at2759"/>
<keyword evidence="1" id="KW-1133">Transmembrane helix</keyword>